<feature type="compositionally biased region" description="Acidic residues" evidence="1">
    <location>
        <begin position="267"/>
        <end position="277"/>
    </location>
</feature>
<gene>
    <name evidence="2" type="ORF">ACFPJ5_16450</name>
</gene>
<evidence type="ECO:0000313" key="2">
    <source>
        <dbReference type="EMBL" id="MFC5368519.1"/>
    </source>
</evidence>
<comment type="caution">
    <text evidence="2">The sequence shown here is derived from an EMBL/GenBank/DDBJ whole genome shotgun (WGS) entry which is preliminary data.</text>
</comment>
<feature type="compositionally biased region" description="Acidic residues" evidence="1">
    <location>
        <begin position="168"/>
        <end position="193"/>
    </location>
</feature>
<dbReference type="EMBL" id="JBHSKX010000002">
    <property type="protein sequence ID" value="MFC5368519.1"/>
    <property type="molecule type" value="Genomic_DNA"/>
</dbReference>
<feature type="region of interest" description="Disordered" evidence="1">
    <location>
        <begin position="1"/>
        <end position="24"/>
    </location>
</feature>
<proteinExistence type="predicted"/>
<feature type="compositionally biased region" description="Low complexity" evidence="1">
    <location>
        <begin position="87"/>
        <end position="125"/>
    </location>
</feature>
<dbReference type="InterPro" id="IPR055519">
    <property type="entry name" value="DUF7093"/>
</dbReference>
<dbReference type="AlphaFoldDB" id="A0ABD5REU1"/>
<feature type="compositionally biased region" description="Basic and acidic residues" evidence="1">
    <location>
        <begin position="245"/>
        <end position="262"/>
    </location>
</feature>
<sequence>MGLRCLLGHDYGDPELERDRDEQGEEVVVTIREVATCTRCGAERVVSENKEVTSIASPAEIEGLAADDAHDAEVVDADGVTMGGDQSASAESAVETEAPDAAATSTPADAADSTDSTDTPATPADGDADVPETTDADAEGGAEIIDETTDEEHTPTADEVEAPVADAEPGDADDGPSAEEDDGVILDADEESESGERGHGEWPEADDVNDGPPEQTPTIEEVRGEDDATAATGAPADGEDSTAGDETRDAEVVSETEPDRAQWPEQVGDDEGFDAEPSDGSATDVEFGGIAPESDSQQGDSPEDVETVEDGFDAEFVDNGSEASRAANGAITRATAIDTTRDSEDVPTEYVCPECGLRRPASGSSMREGDICPECKRGYIAEEPR</sequence>
<organism evidence="2 3">
    <name type="scientific">Salinirubrum litoreum</name>
    <dbReference type="NCBI Taxonomy" id="1126234"/>
    <lineage>
        <taxon>Archaea</taxon>
        <taxon>Methanobacteriati</taxon>
        <taxon>Methanobacteriota</taxon>
        <taxon>Stenosarchaea group</taxon>
        <taxon>Halobacteria</taxon>
        <taxon>Halobacteriales</taxon>
        <taxon>Haloferacaceae</taxon>
        <taxon>Salinirubrum</taxon>
    </lineage>
</organism>
<dbReference type="RefSeq" id="WP_227230792.1">
    <property type="nucleotide sequence ID" value="NZ_JAJCVJ010000002.1"/>
</dbReference>
<dbReference type="Proteomes" id="UP001596201">
    <property type="component" value="Unassembled WGS sequence"/>
</dbReference>
<protein>
    <recommendedName>
        <fullName evidence="4">Oxidoreductase</fullName>
    </recommendedName>
</protein>
<reference evidence="2 3" key="1">
    <citation type="journal article" date="2019" name="Int. J. Syst. Evol. Microbiol.">
        <title>The Global Catalogue of Microorganisms (GCM) 10K type strain sequencing project: providing services to taxonomists for standard genome sequencing and annotation.</title>
        <authorList>
            <consortium name="The Broad Institute Genomics Platform"/>
            <consortium name="The Broad Institute Genome Sequencing Center for Infectious Disease"/>
            <person name="Wu L."/>
            <person name="Ma J."/>
        </authorList>
    </citation>
    <scope>NUCLEOTIDE SEQUENCE [LARGE SCALE GENOMIC DNA]</scope>
    <source>
        <strain evidence="2 3">CGMCC 1.12237</strain>
    </source>
</reference>
<name>A0ABD5REU1_9EURY</name>
<dbReference type="Pfam" id="PF23373">
    <property type="entry name" value="DUF7093"/>
    <property type="match status" value="1"/>
</dbReference>
<feature type="compositionally biased region" description="Basic and acidic residues" evidence="1">
    <location>
        <begin position="10"/>
        <end position="21"/>
    </location>
</feature>
<evidence type="ECO:0000256" key="1">
    <source>
        <dbReference type="SAM" id="MobiDB-lite"/>
    </source>
</evidence>
<keyword evidence="3" id="KW-1185">Reference proteome</keyword>
<feature type="compositionally biased region" description="Acidic residues" evidence="1">
    <location>
        <begin position="126"/>
        <end position="150"/>
    </location>
</feature>
<accession>A0ABD5REU1</accession>
<evidence type="ECO:0008006" key="4">
    <source>
        <dbReference type="Google" id="ProtNLM"/>
    </source>
</evidence>
<evidence type="ECO:0000313" key="3">
    <source>
        <dbReference type="Proteomes" id="UP001596201"/>
    </source>
</evidence>
<feature type="region of interest" description="Disordered" evidence="1">
    <location>
        <begin position="69"/>
        <end position="306"/>
    </location>
</feature>